<name>C4YM61_CANAW</name>
<dbReference type="InterPro" id="IPR032675">
    <property type="entry name" value="LRR_dom_sf"/>
</dbReference>
<proteinExistence type="predicted"/>
<sequence length="224" mass="25991">MVPKIDAYFYGYDTFDPKIDVNYLKNSGVKFDSLFLYEFMHVKELPTVITSLKLIGTTLDSYVIDGLKKLSLESSGDENTTKEYSFPSSLEDLTIKDYKLTRITLPPNLHRLYISTFSKSVDFVSEEMPHLEHLSLSLPDVKNLEDTGICAPNLKTLEIHNRLRLNFDNSKRLQYKKYLIMKNFIHCIGILRVRYFLEVEYDTRHLGKLLDSNLSLAFPPSEFL</sequence>
<keyword evidence="2" id="KW-1185">Reference proteome</keyword>
<protein>
    <submittedName>
        <fullName evidence="1">Uncharacterized protein</fullName>
    </submittedName>
</protein>
<evidence type="ECO:0000313" key="1">
    <source>
        <dbReference type="EMBL" id="EEQ43692.1"/>
    </source>
</evidence>
<dbReference type="EMBL" id="CM000309">
    <property type="protein sequence ID" value="EEQ43692.1"/>
    <property type="molecule type" value="Genomic_DNA"/>
</dbReference>
<dbReference type="PaxDb" id="5476-C4YM61"/>
<dbReference type="Gene3D" id="3.80.10.10">
    <property type="entry name" value="Ribonuclease Inhibitor"/>
    <property type="match status" value="1"/>
</dbReference>
<dbReference type="AlphaFoldDB" id="C4YM61"/>
<accession>C4YM61</accession>
<organism evidence="1 2">
    <name type="scientific">Candida albicans (strain WO-1)</name>
    <name type="common">Yeast</name>
    <dbReference type="NCBI Taxonomy" id="294748"/>
    <lineage>
        <taxon>Eukaryota</taxon>
        <taxon>Fungi</taxon>
        <taxon>Dikarya</taxon>
        <taxon>Ascomycota</taxon>
        <taxon>Saccharomycotina</taxon>
        <taxon>Pichiomycetes</taxon>
        <taxon>Debaryomycetaceae</taxon>
        <taxon>Candida/Lodderomyces clade</taxon>
        <taxon>Candida</taxon>
    </lineage>
</organism>
<dbReference type="SUPFAM" id="SSF52058">
    <property type="entry name" value="L domain-like"/>
    <property type="match status" value="1"/>
</dbReference>
<dbReference type="OMA" id="EDTGICA"/>
<dbReference type="HOGENOM" id="CLU_107653_0_0_1"/>
<dbReference type="Proteomes" id="UP000001429">
    <property type="component" value="Chromosome R"/>
</dbReference>
<dbReference type="VEuPathDB" id="FungiDB:CAWG_01937"/>
<reference evidence="1 2" key="1">
    <citation type="journal article" date="2009" name="Nature">
        <title>Evolution of pathogenicity and sexual reproduction in eight Candida genomes.</title>
        <authorList>
            <person name="Butler G."/>
            <person name="Rasmussen M.D."/>
            <person name="Lin M.F."/>
            <person name="Santos M.A."/>
            <person name="Sakthikumar S."/>
            <person name="Munro C.A."/>
            <person name="Rheinbay E."/>
            <person name="Grabherr M."/>
            <person name="Forche A."/>
            <person name="Reedy J.L."/>
            <person name="Agrafioti I."/>
            <person name="Arnaud M.B."/>
            <person name="Bates S."/>
            <person name="Brown A.J."/>
            <person name="Brunke S."/>
            <person name="Costanzo M.C."/>
            <person name="Fitzpatrick D.A."/>
            <person name="de Groot P.W."/>
            <person name="Harris D."/>
            <person name="Hoyer L.L."/>
            <person name="Hube B."/>
            <person name="Klis F.M."/>
            <person name="Kodira C."/>
            <person name="Lennard N."/>
            <person name="Logue M.E."/>
            <person name="Martin R."/>
            <person name="Neiman A.M."/>
            <person name="Nikolaou E."/>
            <person name="Quail M.A."/>
            <person name="Quinn J."/>
            <person name="Santos M.C."/>
            <person name="Schmitzberger F.F."/>
            <person name="Sherlock G."/>
            <person name="Shah P."/>
            <person name="Silverstein K.A."/>
            <person name="Skrzypek M.S."/>
            <person name="Soll D."/>
            <person name="Staggs R."/>
            <person name="Stansfield I."/>
            <person name="Stumpf M.P."/>
            <person name="Sudbery P.E."/>
            <person name="Srikantha T."/>
            <person name="Zeng Q."/>
            <person name="Berman J."/>
            <person name="Berriman M."/>
            <person name="Heitman J."/>
            <person name="Gow N.A."/>
            <person name="Lorenz M.C."/>
            <person name="Birren B.W."/>
            <person name="Kellis M."/>
            <person name="Cuomo C.A."/>
        </authorList>
    </citation>
    <scope>NUCLEOTIDE SEQUENCE [LARGE SCALE GENOMIC DNA]</scope>
    <source>
        <strain evidence="1 2">WO-1</strain>
    </source>
</reference>
<gene>
    <name evidence="1" type="ORF">CAWG_01937</name>
</gene>
<evidence type="ECO:0000313" key="2">
    <source>
        <dbReference type="Proteomes" id="UP000001429"/>
    </source>
</evidence>